<dbReference type="Proteomes" id="UP000198775">
    <property type="component" value="Unassembled WGS sequence"/>
</dbReference>
<dbReference type="InterPro" id="IPR011050">
    <property type="entry name" value="Pectin_lyase_fold/virulence"/>
</dbReference>
<evidence type="ECO:0000313" key="2">
    <source>
        <dbReference type="EMBL" id="SEP20935.1"/>
    </source>
</evidence>
<reference evidence="3" key="1">
    <citation type="submission" date="2016-10" db="EMBL/GenBank/DDBJ databases">
        <authorList>
            <person name="Varghese N."/>
            <person name="Submissions S."/>
        </authorList>
    </citation>
    <scope>NUCLEOTIDE SEQUENCE [LARGE SCALE GENOMIC DNA]</scope>
    <source>
        <strain evidence="3">IBRC-M 10043</strain>
    </source>
</reference>
<evidence type="ECO:0000313" key="3">
    <source>
        <dbReference type="Proteomes" id="UP000198775"/>
    </source>
</evidence>
<accession>A0A1H8W001</accession>
<protein>
    <submittedName>
        <fullName evidence="2">Uncharacterized protein</fullName>
    </submittedName>
</protein>
<dbReference type="AlphaFoldDB" id="A0A1H8W001"/>
<dbReference type="EMBL" id="FOCX01000045">
    <property type="protein sequence ID" value="SEP20935.1"/>
    <property type="molecule type" value="Genomic_DNA"/>
</dbReference>
<dbReference type="SUPFAM" id="SSF51126">
    <property type="entry name" value="Pectin lyase-like"/>
    <property type="match status" value="1"/>
</dbReference>
<feature type="region of interest" description="Disordered" evidence="1">
    <location>
        <begin position="1"/>
        <end position="31"/>
    </location>
</feature>
<feature type="compositionally biased region" description="Basic and acidic residues" evidence="1">
    <location>
        <begin position="1"/>
        <end position="10"/>
    </location>
</feature>
<gene>
    <name evidence="2" type="ORF">SAMN05216388_10457</name>
</gene>
<proteinExistence type="predicted"/>
<sequence>MSCYGVERRQRGCTMTDTPNHGYNRPEEGKTDWHLDLNENFAKIDADVEIRDTEANKGDYDPKEGAKYEATDSGAVYYGNGDAWVLADRKLDKIESEEFASRVLLDAEKSGTAVVAPSQSTAFDSMQSAIDAGFDDILLGEEITENNIVVSRDGMIIRGWGRRWQRIIDPQDGAPVFTVDGSRRDITIKNIRVEGGSGSGPVIDTRYEGDVGASLWEIYDCLFNAGPIIMLGPRNQLRHVTCNNKSDIGADVNILPDGKNVSRAALILNGATFGIIGGSYSSKSPDAREAMYLSGGAGTVTGGVTISNSGGENSTGTLCDLMIFSAGRIFFGPMSMESTKEYNIRLGFEGDGPGLINGVFTGTGFNPLDSGPDAGWSKIKVGSQSENITFISPHSNIKFENDAPARIYVISQHKVKSTGHLPHLVNHSDPFRSGTHRVGGRRDSPSTQFLPKIHTTEPPYPVDAGMVIADGANWDPVGTGNAALVTRDTDGTWSVIFEYSSSV</sequence>
<evidence type="ECO:0000256" key="1">
    <source>
        <dbReference type="SAM" id="MobiDB-lite"/>
    </source>
</evidence>
<keyword evidence="3" id="KW-1185">Reference proteome</keyword>
<organism evidence="2 3">
    <name type="scientific">Halorientalis persicus</name>
    <dbReference type="NCBI Taxonomy" id="1367881"/>
    <lineage>
        <taxon>Archaea</taxon>
        <taxon>Methanobacteriati</taxon>
        <taxon>Methanobacteriota</taxon>
        <taxon>Stenosarchaea group</taxon>
        <taxon>Halobacteria</taxon>
        <taxon>Halobacteriales</taxon>
        <taxon>Haloarculaceae</taxon>
        <taxon>Halorientalis</taxon>
    </lineage>
</organism>
<feature type="region of interest" description="Disordered" evidence="1">
    <location>
        <begin position="421"/>
        <end position="455"/>
    </location>
</feature>
<name>A0A1H8W001_9EURY</name>